<reference evidence="30" key="1">
    <citation type="submission" date="2025-08" db="UniProtKB">
        <authorList>
            <consortium name="Ensembl"/>
        </authorList>
    </citation>
    <scope>IDENTIFICATION</scope>
</reference>
<evidence type="ECO:0000256" key="4">
    <source>
        <dbReference type="ARBA" id="ARBA00022479"/>
    </source>
</evidence>
<dbReference type="PROSITE" id="PS01186">
    <property type="entry name" value="EGF_2"/>
    <property type="match status" value="1"/>
</dbReference>
<dbReference type="PRINTS" id="PR00722">
    <property type="entry name" value="CHYMOTRYPSIN"/>
</dbReference>
<dbReference type="GO" id="GO:0005783">
    <property type="term" value="C:endoplasmic reticulum"/>
    <property type="evidence" value="ECO:0007669"/>
    <property type="project" value="UniProtKB-SubCell"/>
</dbReference>
<dbReference type="GO" id="GO:0005615">
    <property type="term" value="C:extracellular space"/>
    <property type="evidence" value="ECO:0007669"/>
    <property type="project" value="TreeGrafter"/>
</dbReference>
<dbReference type="CDD" id="cd00054">
    <property type="entry name" value="EGF_CA"/>
    <property type="match status" value="1"/>
</dbReference>
<feature type="domain" description="EGF-like" evidence="27">
    <location>
        <begin position="88"/>
        <end position="124"/>
    </location>
</feature>
<dbReference type="InterPro" id="IPR017857">
    <property type="entry name" value="Coagulation_fac-like_Gla_dom"/>
</dbReference>
<dbReference type="Gene3D" id="2.10.25.10">
    <property type="entry name" value="Laminin"/>
    <property type="match status" value="2"/>
</dbReference>
<dbReference type="Ensembl" id="ENSEBUT00000003194.1">
    <property type="protein sequence ID" value="ENSEBUP00000002832.1"/>
    <property type="gene ID" value="ENSEBUG00000002088.1"/>
</dbReference>
<evidence type="ECO:0000313" key="31">
    <source>
        <dbReference type="Proteomes" id="UP000694388"/>
    </source>
</evidence>
<dbReference type="InterPro" id="IPR050442">
    <property type="entry name" value="Peptidase_S1_coag_factors"/>
</dbReference>
<dbReference type="SMART" id="SM00181">
    <property type="entry name" value="EGF"/>
    <property type="match status" value="2"/>
</dbReference>
<feature type="signal peptide" evidence="26">
    <location>
        <begin position="1"/>
        <end position="18"/>
    </location>
</feature>
<dbReference type="PRINTS" id="PR00010">
    <property type="entry name" value="EGFBLOOD"/>
</dbReference>
<name>A0A8C4N657_EPTBU</name>
<evidence type="ECO:0000256" key="18">
    <source>
        <dbReference type="ARBA" id="ARBA00036045"/>
    </source>
</evidence>
<evidence type="ECO:0000256" key="16">
    <source>
        <dbReference type="ARBA" id="ARBA00023157"/>
    </source>
</evidence>
<dbReference type="PANTHER" id="PTHR24278">
    <property type="entry name" value="COAGULATION FACTOR"/>
    <property type="match status" value="1"/>
</dbReference>
<keyword evidence="8" id="KW-0356">Hemostasis</keyword>
<feature type="domain" description="Gla" evidence="29">
    <location>
        <begin position="43"/>
        <end position="89"/>
    </location>
</feature>
<dbReference type="PROSITE" id="PS50240">
    <property type="entry name" value="TRYPSIN_DOM"/>
    <property type="match status" value="1"/>
</dbReference>
<dbReference type="SUPFAM" id="SSF57630">
    <property type="entry name" value="GLA-domain"/>
    <property type="match status" value="1"/>
</dbReference>
<dbReference type="InterPro" id="IPR043504">
    <property type="entry name" value="Peptidase_S1_PA_chymotrypsin"/>
</dbReference>
<evidence type="ECO:0000259" key="29">
    <source>
        <dbReference type="PROSITE" id="PS50998"/>
    </source>
</evidence>
<evidence type="ECO:0000259" key="27">
    <source>
        <dbReference type="PROSITE" id="PS50026"/>
    </source>
</evidence>
<dbReference type="GO" id="GO:0006508">
    <property type="term" value="P:proteolysis"/>
    <property type="evidence" value="ECO:0007669"/>
    <property type="project" value="UniProtKB-KW"/>
</dbReference>
<keyword evidence="10" id="KW-0378">Hydrolase</keyword>
<comment type="subcellular location">
    <subcellularLocation>
        <location evidence="1">Endoplasmic reticulum</location>
    </subcellularLocation>
    <subcellularLocation>
        <location evidence="2">Golgi apparatus</location>
    </subcellularLocation>
    <subcellularLocation>
        <location evidence="3">Secreted</location>
    </subcellularLocation>
</comment>
<evidence type="ECO:0000256" key="17">
    <source>
        <dbReference type="ARBA" id="ARBA00023180"/>
    </source>
</evidence>
<evidence type="ECO:0000256" key="11">
    <source>
        <dbReference type="ARBA" id="ARBA00022824"/>
    </source>
</evidence>
<dbReference type="PROSITE" id="PS50026">
    <property type="entry name" value="EGF_3"/>
    <property type="match status" value="1"/>
</dbReference>
<dbReference type="Pfam" id="PF00594">
    <property type="entry name" value="Gla"/>
    <property type="match status" value="1"/>
</dbReference>
<keyword evidence="31" id="KW-1185">Reference proteome</keyword>
<keyword evidence="7" id="KW-0645">Protease</keyword>
<dbReference type="GO" id="GO:0004252">
    <property type="term" value="F:serine-type endopeptidase activity"/>
    <property type="evidence" value="ECO:0007669"/>
    <property type="project" value="UniProtKB-EC"/>
</dbReference>
<dbReference type="EC" id="3.4.21.69" evidence="20"/>
<evidence type="ECO:0000256" key="12">
    <source>
        <dbReference type="ARBA" id="ARBA00022825"/>
    </source>
</evidence>
<evidence type="ECO:0000256" key="26">
    <source>
        <dbReference type="SAM" id="SignalP"/>
    </source>
</evidence>
<evidence type="ECO:0000256" key="7">
    <source>
        <dbReference type="ARBA" id="ARBA00022670"/>
    </source>
</evidence>
<evidence type="ECO:0000256" key="5">
    <source>
        <dbReference type="ARBA" id="ARBA00022525"/>
    </source>
</evidence>
<sequence>MSRCFILMLLIISTASFGDLLETQLSLFLQQEEARLFLERSRRANTFWEEIKKGDMERECREEQCDWEEAREIFENEETTKEFWGPYTGSHCHSHPCLNGGTCQDMNPTYVCFCLDGYEGINCETANLGCKFQNGGCDHFCQQEETTMSCSCAAGYELHVCGVRVPYVAQVMLLNSESNLVCGGTLINPLWVLTAAHYQISLHYQKIRIAQTVWHKRYNSENYDRDIALLRLASPADLNQYVIPACLPSLSLARDVLTGEMATVSGWGRMAYRGLESTELKRTRVPMVDIVRCKESSRQHITKNMFCAGYADASTDACQGDSGGPHVTKFHDTWFLTGIVSWGEGCAKPGKYGIYTNLSNFLKWVANVMLRVDKHCRETLQCS</sequence>
<evidence type="ECO:0000256" key="8">
    <source>
        <dbReference type="ARBA" id="ARBA00022696"/>
    </source>
</evidence>
<proteinExistence type="predicted"/>
<dbReference type="PROSITE" id="PS00135">
    <property type="entry name" value="TRYPSIN_SER"/>
    <property type="match status" value="1"/>
</dbReference>
<dbReference type="PRINTS" id="PR00001">
    <property type="entry name" value="GLABLOOD"/>
</dbReference>
<dbReference type="SMART" id="SM00069">
    <property type="entry name" value="GLA"/>
    <property type="match status" value="1"/>
</dbReference>
<evidence type="ECO:0000256" key="10">
    <source>
        <dbReference type="ARBA" id="ARBA00022801"/>
    </source>
</evidence>
<evidence type="ECO:0000256" key="25">
    <source>
        <dbReference type="PROSITE-ProRule" id="PRU00076"/>
    </source>
</evidence>
<dbReference type="PANTHER" id="PTHR24278:SF40">
    <property type="entry name" value="COAGULATION FACTOR VII-LIKE"/>
    <property type="match status" value="1"/>
</dbReference>
<evidence type="ECO:0000313" key="30">
    <source>
        <dbReference type="Ensembl" id="ENSEBUP00000002832.1"/>
    </source>
</evidence>
<evidence type="ECO:0000256" key="3">
    <source>
        <dbReference type="ARBA" id="ARBA00004613"/>
    </source>
</evidence>
<evidence type="ECO:0000256" key="22">
    <source>
        <dbReference type="ARBA" id="ARBA00041306"/>
    </source>
</evidence>
<dbReference type="InterPro" id="IPR001881">
    <property type="entry name" value="EGF-like_Ca-bd_dom"/>
</dbReference>
<dbReference type="FunFam" id="4.10.740.10:FF:000001">
    <property type="entry name" value="vitamin K-dependent protein S"/>
    <property type="match status" value="1"/>
</dbReference>
<keyword evidence="14" id="KW-0333">Golgi apparatus</keyword>
<keyword evidence="17" id="KW-0325">Glycoprotein</keyword>
<comment type="caution">
    <text evidence="25">Lacks conserved residue(s) required for the propagation of feature annotation.</text>
</comment>
<keyword evidence="6 25" id="KW-0245">EGF-like domain</keyword>
<organism evidence="30 31">
    <name type="scientific">Eptatretus burgeri</name>
    <name type="common">Inshore hagfish</name>
    <dbReference type="NCBI Taxonomy" id="7764"/>
    <lineage>
        <taxon>Eukaryota</taxon>
        <taxon>Metazoa</taxon>
        <taxon>Chordata</taxon>
        <taxon>Craniata</taxon>
        <taxon>Vertebrata</taxon>
        <taxon>Cyclostomata</taxon>
        <taxon>Myxini</taxon>
        <taxon>Myxiniformes</taxon>
        <taxon>Myxinidae</taxon>
        <taxon>Eptatretinae</taxon>
        <taxon>Eptatretus</taxon>
    </lineage>
</organism>
<dbReference type="PROSITE" id="PS50998">
    <property type="entry name" value="GLA_2"/>
    <property type="match status" value="1"/>
</dbReference>
<evidence type="ECO:0000256" key="2">
    <source>
        <dbReference type="ARBA" id="ARBA00004555"/>
    </source>
</evidence>
<dbReference type="GeneTree" id="ENSGT00940000154474"/>
<protein>
    <recommendedName>
        <fullName evidence="21">Vitamin K-dependent protein C</fullName>
        <ecNumber evidence="20">3.4.21.69</ecNumber>
    </recommendedName>
    <alternativeName>
        <fullName evidence="24">Anticoagulant protein C</fullName>
    </alternativeName>
    <alternativeName>
        <fullName evidence="22">Autoprothrombin IIA</fullName>
    </alternativeName>
    <alternativeName>
        <fullName evidence="23">Blood coagulation factor XIV</fullName>
    </alternativeName>
</protein>
<evidence type="ECO:0000256" key="23">
    <source>
        <dbReference type="ARBA" id="ARBA00042403"/>
    </source>
</evidence>
<evidence type="ECO:0000259" key="28">
    <source>
        <dbReference type="PROSITE" id="PS50240"/>
    </source>
</evidence>
<dbReference type="Pfam" id="PF00089">
    <property type="entry name" value="Trypsin"/>
    <property type="match status" value="1"/>
</dbReference>
<dbReference type="InterPro" id="IPR001314">
    <property type="entry name" value="Peptidase_S1A"/>
</dbReference>
<feature type="chain" id="PRO_5034366760" description="Vitamin K-dependent protein C" evidence="26">
    <location>
        <begin position="19"/>
        <end position="383"/>
    </location>
</feature>
<dbReference type="OMA" id="HITRYND"/>
<evidence type="ECO:0000256" key="1">
    <source>
        <dbReference type="ARBA" id="ARBA00004240"/>
    </source>
</evidence>
<dbReference type="InterPro" id="IPR001254">
    <property type="entry name" value="Trypsin_dom"/>
</dbReference>
<dbReference type="Proteomes" id="UP000694388">
    <property type="component" value="Unplaced"/>
</dbReference>
<dbReference type="GO" id="GO:0005794">
    <property type="term" value="C:Golgi apparatus"/>
    <property type="evidence" value="ECO:0007669"/>
    <property type="project" value="UniProtKB-SubCell"/>
</dbReference>
<dbReference type="SMART" id="SM00179">
    <property type="entry name" value="EGF_CA"/>
    <property type="match status" value="1"/>
</dbReference>
<keyword evidence="26" id="KW-0732">Signal</keyword>
<dbReference type="Gene3D" id="2.40.10.10">
    <property type="entry name" value="Trypsin-like serine proteases"/>
    <property type="match status" value="3"/>
</dbReference>
<dbReference type="InterPro" id="IPR000742">
    <property type="entry name" value="EGF"/>
</dbReference>
<dbReference type="Pfam" id="PF00008">
    <property type="entry name" value="EGF"/>
    <property type="match status" value="1"/>
</dbReference>
<dbReference type="PROSITE" id="PS00022">
    <property type="entry name" value="EGF_1"/>
    <property type="match status" value="1"/>
</dbReference>
<dbReference type="PIRSF" id="PIRSF001143">
    <property type="entry name" value="Factor_X"/>
    <property type="match status" value="1"/>
</dbReference>
<dbReference type="FunFam" id="2.40.10.10:FF:000011">
    <property type="entry name" value="Coagulation factor X"/>
    <property type="match status" value="1"/>
</dbReference>
<evidence type="ECO:0000256" key="14">
    <source>
        <dbReference type="ARBA" id="ARBA00023034"/>
    </source>
</evidence>
<dbReference type="AlphaFoldDB" id="A0A8C4N657"/>
<comment type="catalytic activity">
    <reaction evidence="18">
        <text>Degradation of blood coagulation factors Va and VIIIa.</text>
        <dbReference type="EC" id="3.4.21.69"/>
    </reaction>
</comment>
<dbReference type="GO" id="GO:0005509">
    <property type="term" value="F:calcium ion binding"/>
    <property type="evidence" value="ECO:0007669"/>
    <property type="project" value="InterPro"/>
</dbReference>
<keyword evidence="12" id="KW-0720">Serine protease</keyword>
<dbReference type="GO" id="GO:0007596">
    <property type="term" value="P:blood coagulation"/>
    <property type="evidence" value="ECO:0007669"/>
    <property type="project" value="UniProtKB-KW"/>
</dbReference>
<dbReference type="PROSITE" id="PS00010">
    <property type="entry name" value="ASX_HYDROXYL"/>
    <property type="match status" value="1"/>
</dbReference>
<evidence type="ECO:0000256" key="24">
    <source>
        <dbReference type="ARBA" id="ARBA00042906"/>
    </source>
</evidence>
<keyword evidence="11" id="KW-0256">Endoplasmic reticulum</keyword>
<feature type="disulfide bond" evidence="25">
    <location>
        <begin position="114"/>
        <end position="123"/>
    </location>
</feature>
<dbReference type="InterPro" id="IPR033116">
    <property type="entry name" value="TRYPSIN_SER"/>
</dbReference>
<dbReference type="PROSITE" id="PS00011">
    <property type="entry name" value="GLA_1"/>
    <property type="match status" value="1"/>
</dbReference>
<evidence type="ECO:0000256" key="6">
    <source>
        <dbReference type="ARBA" id="ARBA00022536"/>
    </source>
</evidence>
<keyword evidence="15" id="KW-0094">Blood coagulation</keyword>
<accession>A0A8C4N657</accession>
<dbReference type="InterPro" id="IPR035972">
    <property type="entry name" value="GLA-like_dom_SF"/>
</dbReference>
<comment type="function">
    <text evidence="19">Protein C is a vitamin K-dependent serine protease that regulates blood coagulation by inactivating factors Va and VIIIa in the presence of calcium ions and phospholipids. Exerts a protective effect on the endothelial cell barrier function.</text>
</comment>
<keyword evidence="4" id="KW-0301">Gamma-carboxyglutamic acid</keyword>
<evidence type="ECO:0000256" key="19">
    <source>
        <dbReference type="ARBA" id="ARBA00037553"/>
    </source>
</evidence>
<dbReference type="InterPro" id="IPR009003">
    <property type="entry name" value="Peptidase_S1_PA"/>
</dbReference>
<dbReference type="SUPFAM" id="SSF50494">
    <property type="entry name" value="Trypsin-like serine proteases"/>
    <property type="match status" value="1"/>
</dbReference>
<feature type="domain" description="Peptidase S1" evidence="28">
    <location>
        <begin position="166"/>
        <end position="370"/>
    </location>
</feature>
<dbReference type="InterPro" id="IPR012224">
    <property type="entry name" value="Pept_S1A_FX"/>
</dbReference>
<keyword evidence="5" id="KW-0964">Secreted</keyword>
<evidence type="ECO:0000256" key="20">
    <source>
        <dbReference type="ARBA" id="ARBA00038995"/>
    </source>
</evidence>
<evidence type="ECO:0000256" key="13">
    <source>
        <dbReference type="ARBA" id="ARBA00022837"/>
    </source>
</evidence>
<reference evidence="30" key="2">
    <citation type="submission" date="2025-09" db="UniProtKB">
        <authorList>
            <consortium name="Ensembl"/>
        </authorList>
    </citation>
    <scope>IDENTIFICATION</scope>
</reference>
<dbReference type="InterPro" id="IPR000152">
    <property type="entry name" value="EGF-type_Asp/Asn_hydroxyl_site"/>
</dbReference>
<dbReference type="FunFam" id="2.10.25.10:FF:000006">
    <property type="entry name" value="Versican core protein-like isoform 1"/>
    <property type="match status" value="1"/>
</dbReference>
<keyword evidence="9" id="KW-0677">Repeat</keyword>
<keyword evidence="13" id="KW-0106">Calcium</keyword>
<evidence type="ECO:0000256" key="9">
    <source>
        <dbReference type="ARBA" id="ARBA00022737"/>
    </source>
</evidence>
<dbReference type="CDD" id="cd00190">
    <property type="entry name" value="Tryp_SPc"/>
    <property type="match status" value="1"/>
</dbReference>
<dbReference type="SMART" id="SM00020">
    <property type="entry name" value="Tryp_SPc"/>
    <property type="match status" value="1"/>
</dbReference>
<evidence type="ECO:0000256" key="21">
    <source>
        <dbReference type="ARBA" id="ARBA00040219"/>
    </source>
</evidence>
<dbReference type="InterPro" id="IPR000294">
    <property type="entry name" value="GLA_domain"/>
</dbReference>
<dbReference type="Gene3D" id="4.10.740.10">
    <property type="entry name" value="Coagulation Factor IX"/>
    <property type="match status" value="1"/>
</dbReference>
<keyword evidence="16 25" id="KW-1015">Disulfide bond</keyword>
<evidence type="ECO:0000256" key="15">
    <source>
        <dbReference type="ARBA" id="ARBA00023084"/>
    </source>
</evidence>
<dbReference type="SUPFAM" id="SSF57196">
    <property type="entry name" value="EGF/Laminin"/>
    <property type="match status" value="1"/>
</dbReference>